<dbReference type="EMBL" id="PKPP01002530">
    <property type="protein sequence ID" value="PWA74662.1"/>
    <property type="molecule type" value="Genomic_DNA"/>
</dbReference>
<evidence type="ECO:0000313" key="1">
    <source>
        <dbReference type="EMBL" id="PWA74662.1"/>
    </source>
</evidence>
<evidence type="ECO:0000313" key="2">
    <source>
        <dbReference type="Proteomes" id="UP000245207"/>
    </source>
</evidence>
<keyword evidence="2" id="KW-1185">Reference proteome</keyword>
<proteinExistence type="predicted"/>
<dbReference type="Proteomes" id="UP000245207">
    <property type="component" value="Unassembled WGS sequence"/>
</dbReference>
<name>A0A2U1NMB8_ARTAN</name>
<accession>A0A2U1NMB8</accession>
<gene>
    <name evidence="1" type="ORF">CTI12_AA248760</name>
</gene>
<protein>
    <submittedName>
        <fullName evidence="1">Uncharacterized protein</fullName>
    </submittedName>
</protein>
<organism evidence="1 2">
    <name type="scientific">Artemisia annua</name>
    <name type="common">Sweet wormwood</name>
    <dbReference type="NCBI Taxonomy" id="35608"/>
    <lineage>
        <taxon>Eukaryota</taxon>
        <taxon>Viridiplantae</taxon>
        <taxon>Streptophyta</taxon>
        <taxon>Embryophyta</taxon>
        <taxon>Tracheophyta</taxon>
        <taxon>Spermatophyta</taxon>
        <taxon>Magnoliopsida</taxon>
        <taxon>eudicotyledons</taxon>
        <taxon>Gunneridae</taxon>
        <taxon>Pentapetalae</taxon>
        <taxon>asterids</taxon>
        <taxon>campanulids</taxon>
        <taxon>Asterales</taxon>
        <taxon>Asteraceae</taxon>
        <taxon>Asteroideae</taxon>
        <taxon>Anthemideae</taxon>
        <taxon>Artemisiinae</taxon>
        <taxon>Artemisia</taxon>
    </lineage>
</organism>
<dbReference type="AlphaFoldDB" id="A0A2U1NMB8"/>
<comment type="caution">
    <text evidence="1">The sequence shown here is derived from an EMBL/GenBank/DDBJ whole genome shotgun (WGS) entry which is preliminary data.</text>
</comment>
<reference evidence="1 2" key="1">
    <citation type="journal article" date="2018" name="Mol. Plant">
        <title>The genome of Artemisia annua provides insight into the evolution of Asteraceae family and artemisinin biosynthesis.</title>
        <authorList>
            <person name="Shen Q."/>
            <person name="Zhang L."/>
            <person name="Liao Z."/>
            <person name="Wang S."/>
            <person name="Yan T."/>
            <person name="Shi P."/>
            <person name="Liu M."/>
            <person name="Fu X."/>
            <person name="Pan Q."/>
            <person name="Wang Y."/>
            <person name="Lv Z."/>
            <person name="Lu X."/>
            <person name="Zhang F."/>
            <person name="Jiang W."/>
            <person name="Ma Y."/>
            <person name="Chen M."/>
            <person name="Hao X."/>
            <person name="Li L."/>
            <person name="Tang Y."/>
            <person name="Lv G."/>
            <person name="Zhou Y."/>
            <person name="Sun X."/>
            <person name="Brodelius P.E."/>
            <person name="Rose J.K.C."/>
            <person name="Tang K."/>
        </authorList>
    </citation>
    <scope>NUCLEOTIDE SEQUENCE [LARGE SCALE GENOMIC DNA]</scope>
    <source>
        <strain evidence="2">cv. Huhao1</strain>
        <tissue evidence="1">Leaf</tissue>
    </source>
</reference>
<sequence length="64" mass="6941">MDEGEDSGGRGVNGGEVSRQWCVVAAVCGVVDGCKQGLQMGRGKLERIEELDERIIEEGCRFLI</sequence>